<evidence type="ECO:0000256" key="5">
    <source>
        <dbReference type="ARBA" id="ARBA00023212"/>
    </source>
</evidence>
<evidence type="ECO:0000256" key="3">
    <source>
        <dbReference type="ARBA" id="ARBA00016840"/>
    </source>
</evidence>
<feature type="compositionally biased region" description="Basic and acidic residues" evidence="6">
    <location>
        <begin position="831"/>
        <end position="852"/>
    </location>
</feature>
<feature type="compositionally biased region" description="Basic and acidic residues" evidence="6">
    <location>
        <begin position="352"/>
        <end position="391"/>
    </location>
</feature>
<keyword evidence="5" id="KW-0206">Cytoskeleton</keyword>
<evidence type="ECO:0000256" key="2">
    <source>
        <dbReference type="ARBA" id="ARBA00010305"/>
    </source>
</evidence>
<protein>
    <recommendedName>
        <fullName evidence="3">KIF-binding protein</fullName>
    </recommendedName>
</protein>
<comment type="similarity">
    <text evidence="2">Belongs to the KIF-binding protein family.</text>
</comment>
<feature type="region of interest" description="Disordered" evidence="6">
    <location>
        <begin position="161"/>
        <end position="183"/>
    </location>
</feature>
<accession>A0A0F7UDT4</accession>
<dbReference type="InterPro" id="IPR022083">
    <property type="entry name" value="KBP"/>
</dbReference>
<dbReference type="PANTHER" id="PTHR46321:SF1">
    <property type="entry name" value="KIF-BINDING PROTEIN"/>
    <property type="match status" value="1"/>
</dbReference>
<feature type="compositionally biased region" description="Basic and acidic residues" evidence="6">
    <location>
        <begin position="491"/>
        <end position="501"/>
    </location>
</feature>
<feature type="region of interest" description="Disordered" evidence="6">
    <location>
        <begin position="58"/>
        <end position="119"/>
    </location>
</feature>
<feature type="region of interest" description="Disordered" evidence="6">
    <location>
        <begin position="816"/>
        <end position="856"/>
    </location>
</feature>
<dbReference type="GO" id="GO:0005856">
    <property type="term" value="C:cytoskeleton"/>
    <property type="evidence" value="ECO:0007669"/>
    <property type="project" value="UniProtKB-SubCell"/>
</dbReference>
<name>A0A0F7UDT4_NEOCL</name>
<feature type="region of interest" description="Disordered" evidence="6">
    <location>
        <begin position="735"/>
        <end position="766"/>
    </location>
</feature>
<dbReference type="Pfam" id="PF12309">
    <property type="entry name" value="KBP_C"/>
    <property type="match status" value="1"/>
</dbReference>
<evidence type="ECO:0000256" key="1">
    <source>
        <dbReference type="ARBA" id="ARBA00004245"/>
    </source>
</evidence>
<comment type="subcellular location">
    <subcellularLocation>
        <location evidence="1">Cytoplasm</location>
        <location evidence="1">Cytoskeleton</location>
    </subcellularLocation>
</comment>
<dbReference type="EMBL" id="LN714483">
    <property type="protein sequence ID" value="CEL68028.1"/>
    <property type="molecule type" value="Genomic_DNA"/>
</dbReference>
<feature type="region of interest" description="Disordered" evidence="6">
    <location>
        <begin position="215"/>
        <end position="237"/>
    </location>
</feature>
<feature type="compositionally biased region" description="Low complexity" evidence="6">
    <location>
        <begin position="737"/>
        <end position="747"/>
    </location>
</feature>
<organism evidence="7">
    <name type="scientific">Neospora caninum (strain Liverpool)</name>
    <dbReference type="NCBI Taxonomy" id="572307"/>
    <lineage>
        <taxon>Eukaryota</taxon>
        <taxon>Sar</taxon>
        <taxon>Alveolata</taxon>
        <taxon>Apicomplexa</taxon>
        <taxon>Conoidasida</taxon>
        <taxon>Coccidia</taxon>
        <taxon>Eucoccidiorida</taxon>
        <taxon>Eimeriorina</taxon>
        <taxon>Sarcocystidae</taxon>
        <taxon>Neospora</taxon>
    </lineage>
</organism>
<evidence type="ECO:0000256" key="4">
    <source>
        <dbReference type="ARBA" id="ARBA00022490"/>
    </source>
</evidence>
<sequence length="1272" mass="140241">MADIGRSPPSGGKENQSDPRSSSASALPKVHDELGDDEQRRKAAESLRLLRALFFPSSPSVSSAPFPGSSVVLPAAGASAKGGDECQAPLTGREAPEQVRAAAAREENGENPPPPPFLELSHLMRETVSKYRSILRREEAGHPLDPDEEEAVEAALCAVQSASRQEGEEREAYKERRTRGRNETAELPAPFRPKYAGRRLLQKTAQDLYRAYRVQRERDTTARSADTSEPPVDAPESASTQSLLCLAHLYGLLGQNYINTEETQEGERRLRKSVEIIMRAAALSLPPAVSIFSRRSSVWAFLLFSPAALRVRAALALLDLAGLYTRWQRGRDARSCLSRAAPLLALAERDLEVQETGRETRPARAESSSAKEQDGRRTEERPERSAEREMEAGTQGTAKEETRQAAHLLRLVIHSLRFLQRCISAQVRLLPLEGEDGLENGESASPEEAAHETCGAMAELLEKRARVLERAREREQAERRHLAAREALATEEGRAAKDASLRKPGGGISDAPLHTAATSSPRDLFNSVFSSSGAHASPRSSVSLPGLVFTFFAFTPFVIDTKEIVRNLLSLATFYGFTSLSAPPRACEGRGLVSLFSAEYILETAECLVEAETKRVDEMRLLREARRQRAGAGQARGTSGAPESDKLEAYPGGSTGAEGEHPRDPSDSEEEEVDREGGEITARICRLDARALDELLAEVHRDKSLLYARRLRLSRDVLADPSGLLDPLVRRHEPGDRAAAAARGAPPSRREGETADATKFAQNASQTEESRFFADLIGKQTTQFPPVLEDAQDCLALLSLPEAFLAHKLLSERATMPEGADGGEIESSDTESAKRLEAPDGRMNESEGEKGRPAAACNASSILAQPRAPPPASGLSVGFPVSASCSSSSSLPASPPESCLASPGFFSLSLEAGAALLLGDQLAGGSRDRGCSGKQEEDGEVTLWRPARVDDDRLVRLTDDLYVRCAVRFAPVHCQVAKKMRKMNHEFLQSMDKLDNLHPALLPYTDFISKHLMALALCDDFAAPRCLFVMAQHEAQAALKTFVLDGWTTEHTRLIIHQAALYKELSFFENDVQRYTAMHSRRAKLLASLVMELNPQHYLDLVRQMHFELGETYKEIYDIKWTGQINKDAALLDDDVAEMDPEVVQREEVARMRKSAKLHGYAERSVAHFSAFTESFQKAASQTREKKEEDEVCEELLPLYLAARLTRAKMLMRLGRDRDEMVQGMEYEWLRNFLAQREAELSDSFLLRQLSLCEQTLQLLPLRISKLAALGR</sequence>
<evidence type="ECO:0000313" key="7">
    <source>
        <dbReference type="EMBL" id="CEL68028.1"/>
    </source>
</evidence>
<feature type="region of interest" description="Disordered" evidence="6">
    <location>
        <begin position="1"/>
        <end position="41"/>
    </location>
</feature>
<feature type="compositionally biased region" description="Basic and acidic residues" evidence="6">
    <location>
        <begin position="29"/>
        <end position="41"/>
    </location>
</feature>
<evidence type="ECO:0000256" key="6">
    <source>
        <dbReference type="SAM" id="MobiDB-lite"/>
    </source>
</evidence>
<gene>
    <name evidence="7" type="ORF">BN1204_038050</name>
</gene>
<feature type="region of interest" description="Disordered" evidence="6">
    <location>
        <begin position="478"/>
        <end position="514"/>
    </location>
</feature>
<proteinExistence type="inferred from homology"/>
<feature type="compositionally biased region" description="Basic and acidic residues" evidence="6">
    <location>
        <begin position="165"/>
        <end position="183"/>
    </location>
</feature>
<dbReference type="PANTHER" id="PTHR46321">
    <property type="entry name" value="KIF1-BINDING PROTEIN"/>
    <property type="match status" value="1"/>
</dbReference>
<feature type="region of interest" description="Disordered" evidence="6">
    <location>
        <begin position="352"/>
        <end position="401"/>
    </location>
</feature>
<reference evidence="7" key="1">
    <citation type="journal article" date="2015" name="PLoS ONE">
        <title>Comprehensive Evaluation of Toxoplasma gondii VEG and Neospora caninum LIV Genomes with Tachyzoite Stage Transcriptome and Proteome Defines Novel Transcript Features.</title>
        <authorList>
            <person name="Ramaprasad A."/>
            <person name="Mourier T."/>
            <person name="Naeem R."/>
            <person name="Malas T.B."/>
            <person name="Moussa E."/>
            <person name="Panigrahi A."/>
            <person name="Vermont S.J."/>
            <person name="Otto T.D."/>
            <person name="Wastling J."/>
            <person name="Pain A."/>
        </authorList>
    </citation>
    <scope>NUCLEOTIDE SEQUENCE</scope>
    <source>
        <strain evidence="7">Liverpool</strain>
    </source>
</reference>
<keyword evidence="4" id="KW-0963">Cytoplasm</keyword>
<feature type="region of interest" description="Disordered" evidence="6">
    <location>
        <begin position="627"/>
        <end position="679"/>
    </location>
</feature>
<feature type="compositionally biased region" description="Low complexity" evidence="6">
    <location>
        <begin position="58"/>
        <end position="72"/>
    </location>
</feature>
<dbReference type="AlphaFoldDB" id="A0A0F7UDT4"/>